<dbReference type="GO" id="GO:0003700">
    <property type="term" value="F:DNA-binding transcription factor activity"/>
    <property type="evidence" value="ECO:0007669"/>
    <property type="project" value="InterPro"/>
</dbReference>
<gene>
    <name evidence="6" type="ORF">HCU01_40620</name>
    <name evidence="7" type="ORF">SAMN05660971_04269</name>
</gene>
<dbReference type="STRING" id="44933.SAMN05660971_04269"/>
<name>A0A1M7MM05_9GAMM</name>
<keyword evidence="9" id="KW-1185">Reference proteome</keyword>
<dbReference type="Gene3D" id="3.40.190.10">
    <property type="entry name" value="Periplasmic binding protein-like II"/>
    <property type="match status" value="2"/>
</dbReference>
<dbReference type="InterPro" id="IPR036390">
    <property type="entry name" value="WH_DNA-bd_sf"/>
</dbReference>
<evidence type="ECO:0000256" key="1">
    <source>
        <dbReference type="ARBA" id="ARBA00009437"/>
    </source>
</evidence>
<dbReference type="EMBL" id="FRCA01000018">
    <property type="protein sequence ID" value="SHM91973.1"/>
    <property type="molecule type" value="Genomic_DNA"/>
</dbReference>
<reference evidence="7 8" key="1">
    <citation type="submission" date="2016-11" db="EMBL/GenBank/DDBJ databases">
        <authorList>
            <person name="Jaros S."/>
            <person name="Januszkiewicz K."/>
            <person name="Wedrychowicz H."/>
        </authorList>
    </citation>
    <scope>NUCLEOTIDE SEQUENCE [LARGE SCALE GENOMIC DNA]</scope>
    <source>
        <strain evidence="7 8">DSM 4740</strain>
    </source>
</reference>
<evidence type="ECO:0000256" key="2">
    <source>
        <dbReference type="ARBA" id="ARBA00023015"/>
    </source>
</evidence>
<dbReference type="EMBL" id="BJXU01000188">
    <property type="protein sequence ID" value="GEN26113.1"/>
    <property type="molecule type" value="Genomic_DNA"/>
</dbReference>
<protein>
    <submittedName>
        <fullName evidence="7">DNA-binding transcriptional regulator, LysR family</fullName>
    </submittedName>
    <submittedName>
        <fullName evidence="6">LysR family transcriptional regulator</fullName>
    </submittedName>
</protein>
<organism evidence="7 8">
    <name type="scientific">Halomonas cupida</name>
    <dbReference type="NCBI Taxonomy" id="44933"/>
    <lineage>
        <taxon>Bacteria</taxon>
        <taxon>Pseudomonadati</taxon>
        <taxon>Pseudomonadota</taxon>
        <taxon>Gammaproteobacteria</taxon>
        <taxon>Oceanospirillales</taxon>
        <taxon>Halomonadaceae</taxon>
        <taxon>Halomonas</taxon>
    </lineage>
</organism>
<dbReference type="Pfam" id="PF03466">
    <property type="entry name" value="LysR_substrate"/>
    <property type="match status" value="1"/>
</dbReference>
<dbReference type="PRINTS" id="PR00039">
    <property type="entry name" value="HTHLYSR"/>
</dbReference>
<dbReference type="InterPro" id="IPR005119">
    <property type="entry name" value="LysR_subst-bd"/>
</dbReference>
<dbReference type="Proteomes" id="UP000184123">
    <property type="component" value="Unassembled WGS sequence"/>
</dbReference>
<proteinExistence type="inferred from homology"/>
<dbReference type="GO" id="GO:0003677">
    <property type="term" value="F:DNA binding"/>
    <property type="evidence" value="ECO:0007669"/>
    <property type="project" value="UniProtKB-KW"/>
</dbReference>
<evidence type="ECO:0000256" key="3">
    <source>
        <dbReference type="ARBA" id="ARBA00023125"/>
    </source>
</evidence>
<dbReference type="PANTHER" id="PTHR30346:SF17">
    <property type="entry name" value="LYSR FAMILY TRANSCRIPTIONAL REGULATOR"/>
    <property type="match status" value="1"/>
</dbReference>
<dbReference type="AlphaFoldDB" id="A0A1M7MM05"/>
<feature type="domain" description="HTH lysR-type" evidence="5">
    <location>
        <begin position="5"/>
        <end position="62"/>
    </location>
</feature>
<dbReference type="Proteomes" id="UP000321726">
    <property type="component" value="Unassembled WGS sequence"/>
</dbReference>
<dbReference type="Pfam" id="PF00126">
    <property type="entry name" value="HTH_1"/>
    <property type="match status" value="1"/>
</dbReference>
<dbReference type="SUPFAM" id="SSF53850">
    <property type="entry name" value="Periplasmic binding protein-like II"/>
    <property type="match status" value="1"/>
</dbReference>
<evidence type="ECO:0000259" key="5">
    <source>
        <dbReference type="PROSITE" id="PS50931"/>
    </source>
</evidence>
<dbReference type="CDD" id="cd08414">
    <property type="entry name" value="PBP2_LTTR_aromatics_like"/>
    <property type="match status" value="1"/>
</dbReference>
<evidence type="ECO:0000256" key="4">
    <source>
        <dbReference type="ARBA" id="ARBA00023163"/>
    </source>
</evidence>
<keyword evidence="4" id="KW-0804">Transcription</keyword>
<dbReference type="InterPro" id="IPR036388">
    <property type="entry name" value="WH-like_DNA-bd_sf"/>
</dbReference>
<dbReference type="RefSeq" id="WP_073437239.1">
    <property type="nucleotide sequence ID" value="NZ_BJXU01000188.1"/>
</dbReference>
<evidence type="ECO:0000313" key="6">
    <source>
        <dbReference type="EMBL" id="GEN26113.1"/>
    </source>
</evidence>
<dbReference type="InterPro" id="IPR000847">
    <property type="entry name" value="LysR_HTH_N"/>
</dbReference>
<sequence>MSQRLRIDRLESFLAVADTGNFRQAAARLNISQPPLTRRIQALEAELGVALFERTTRRVTLTEAGERLAHRLRPCFTEIEAACNEARQADSGNSSRWLLGMTAALDPSAFPTRQQLEQYLEARVQVIRASSRELMNRMLERQTSSCPQLAFIGMPSEIPEGIDTRQVGHEPLWVMLPTEHNQATADAIDLQQLNDMPLMWFARRANPAYFDHCERVFRRGGYHPSRLEEPEDHHQLLAAIAAGEGIALVPASYLGTWRDGVSVRPLTHHWSELGTDIALAWNRTDSEAAELAKRLTARLETTVQA</sequence>
<dbReference type="GO" id="GO:0032993">
    <property type="term" value="C:protein-DNA complex"/>
    <property type="evidence" value="ECO:0007669"/>
    <property type="project" value="TreeGrafter"/>
</dbReference>
<dbReference type="SUPFAM" id="SSF46785">
    <property type="entry name" value="Winged helix' DNA-binding domain"/>
    <property type="match status" value="1"/>
</dbReference>
<reference evidence="6 9" key="2">
    <citation type="submission" date="2019-07" db="EMBL/GenBank/DDBJ databases">
        <title>Whole genome shotgun sequence of Halomonas cupida NBRC 102219.</title>
        <authorList>
            <person name="Hosoyama A."/>
            <person name="Uohara A."/>
            <person name="Ohji S."/>
            <person name="Ichikawa N."/>
        </authorList>
    </citation>
    <scope>NUCLEOTIDE SEQUENCE [LARGE SCALE GENOMIC DNA]</scope>
    <source>
        <strain evidence="6 9">NBRC 102219</strain>
    </source>
</reference>
<dbReference type="PANTHER" id="PTHR30346">
    <property type="entry name" value="TRANSCRIPTIONAL DUAL REGULATOR HCAR-RELATED"/>
    <property type="match status" value="1"/>
</dbReference>
<evidence type="ECO:0000313" key="9">
    <source>
        <dbReference type="Proteomes" id="UP000321726"/>
    </source>
</evidence>
<evidence type="ECO:0000313" key="8">
    <source>
        <dbReference type="Proteomes" id="UP000184123"/>
    </source>
</evidence>
<dbReference type="Gene3D" id="1.10.10.10">
    <property type="entry name" value="Winged helix-like DNA-binding domain superfamily/Winged helix DNA-binding domain"/>
    <property type="match status" value="1"/>
</dbReference>
<dbReference type="FunFam" id="1.10.10.10:FF:000001">
    <property type="entry name" value="LysR family transcriptional regulator"/>
    <property type="match status" value="1"/>
</dbReference>
<keyword evidence="3 7" id="KW-0238">DNA-binding</keyword>
<comment type="similarity">
    <text evidence="1">Belongs to the LysR transcriptional regulatory family.</text>
</comment>
<keyword evidence="2" id="KW-0805">Transcription regulation</keyword>
<accession>A0A1M7MM05</accession>
<evidence type="ECO:0000313" key="7">
    <source>
        <dbReference type="EMBL" id="SHM91973.1"/>
    </source>
</evidence>
<dbReference type="PROSITE" id="PS50931">
    <property type="entry name" value="HTH_LYSR"/>
    <property type="match status" value="1"/>
</dbReference>
<dbReference type="OrthoDB" id="8850588at2"/>